<sequence>MIVLDTSFLIDYFKGVEETKHLVKSNDNVAITTVTYHEIKTGLKRKKMKKEEMLFRRFFSRIPILDFDIRAAEESSSIAAKLLAIGLDINVLDVLIAGIAIANGAEKILTADRNFLEIEKVSDLEVVLYR</sequence>
<evidence type="ECO:0000313" key="9">
    <source>
        <dbReference type="Proteomes" id="UP000008136"/>
    </source>
</evidence>
<evidence type="ECO:0000256" key="5">
    <source>
        <dbReference type="ARBA" id="ARBA00022842"/>
    </source>
</evidence>
<dbReference type="SUPFAM" id="SSF88723">
    <property type="entry name" value="PIN domain-like"/>
    <property type="match status" value="1"/>
</dbReference>
<dbReference type="Gene3D" id="3.40.50.1010">
    <property type="entry name" value="5'-nuclease"/>
    <property type="match status" value="1"/>
</dbReference>
<dbReference type="EMBL" id="CP002588">
    <property type="protein sequence ID" value="AEA46438.1"/>
    <property type="molecule type" value="Genomic_DNA"/>
</dbReference>
<dbReference type="InterPro" id="IPR002716">
    <property type="entry name" value="PIN_dom"/>
</dbReference>
<dbReference type="STRING" id="693661.Arcve_0405"/>
<evidence type="ECO:0000256" key="3">
    <source>
        <dbReference type="ARBA" id="ARBA00022723"/>
    </source>
</evidence>
<dbReference type="EC" id="3.1.-.-" evidence="6"/>
<name>F2KPT1_ARCVS</name>
<gene>
    <name evidence="6" type="primary">vapC</name>
    <name evidence="8" type="ordered locus">Arcve_0405</name>
</gene>
<dbReference type="GO" id="GO:0090729">
    <property type="term" value="F:toxin activity"/>
    <property type="evidence" value="ECO:0007669"/>
    <property type="project" value="UniProtKB-KW"/>
</dbReference>
<keyword evidence="2 6" id="KW-0540">Nuclease</keyword>
<comment type="cofactor">
    <cofactor evidence="6">
        <name>Mg(2+)</name>
        <dbReference type="ChEBI" id="CHEBI:18420"/>
    </cofactor>
</comment>
<dbReference type="PANTHER" id="PTHR42740:SF1">
    <property type="entry name" value="RIBONUCLEASE VAPC3"/>
    <property type="match status" value="1"/>
</dbReference>
<keyword evidence="6" id="KW-0800">Toxin</keyword>
<evidence type="ECO:0000256" key="1">
    <source>
        <dbReference type="ARBA" id="ARBA00022649"/>
    </source>
</evidence>
<evidence type="ECO:0000256" key="6">
    <source>
        <dbReference type="HAMAP-Rule" id="MF_00265"/>
    </source>
</evidence>
<evidence type="ECO:0000313" key="8">
    <source>
        <dbReference type="EMBL" id="AEA46438.1"/>
    </source>
</evidence>
<dbReference type="HOGENOM" id="CLU_118482_3_4_2"/>
<evidence type="ECO:0000259" key="7">
    <source>
        <dbReference type="Pfam" id="PF01850"/>
    </source>
</evidence>
<proteinExistence type="inferred from homology"/>
<dbReference type="GO" id="GO:0004540">
    <property type="term" value="F:RNA nuclease activity"/>
    <property type="evidence" value="ECO:0007669"/>
    <property type="project" value="InterPro"/>
</dbReference>
<protein>
    <recommendedName>
        <fullName evidence="6">Ribonuclease VapC</fullName>
        <shortName evidence="6">RNase VapC</shortName>
        <ecNumber evidence="6">3.1.-.-</ecNumber>
    </recommendedName>
    <alternativeName>
        <fullName evidence="6">Putative toxin VapC</fullName>
    </alternativeName>
</protein>
<dbReference type="Pfam" id="PF01850">
    <property type="entry name" value="PIN"/>
    <property type="match status" value="1"/>
</dbReference>
<dbReference type="InterPro" id="IPR029060">
    <property type="entry name" value="PIN-like_dom_sf"/>
</dbReference>
<dbReference type="eggNOG" id="arCOG02219">
    <property type="taxonomic scope" value="Archaea"/>
</dbReference>
<dbReference type="GeneID" id="10393500"/>
<feature type="binding site" evidence="6">
    <location>
        <position position="5"/>
    </location>
    <ligand>
        <name>Mg(2+)</name>
        <dbReference type="ChEBI" id="CHEBI:18420"/>
    </ligand>
</feature>
<reference evidence="8 9" key="1">
    <citation type="submission" date="2011-03" db="EMBL/GenBank/DDBJ databases">
        <title>The complete genome of Archaeoglobus veneficus SNP6.</title>
        <authorList>
            <consortium name="US DOE Joint Genome Institute (JGI-PGF)"/>
            <person name="Lucas S."/>
            <person name="Copeland A."/>
            <person name="Lapidus A."/>
            <person name="Bruce D."/>
            <person name="Goodwin L."/>
            <person name="Pitluck S."/>
            <person name="Kyrpides N."/>
            <person name="Mavromatis K."/>
            <person name="Pagani I."/>
            <person name="Ivanova N."/>
            <person name="Mikhailova N."/>
            <person name="Lu M."/>
            <person name="Detter J.C."/>
            <person name="Tapia R."/>
            <person name="Han C."/>
            <person name="Land M."/>
            <person name="Hauser L."/>
            <person name="Markowitz V."/>
            <person name="Cheng J.-F."/>
            <person name="Hugenholtz P."/>
            <person name="Woyke T."/>
            <person name="Wu D."/>
            <person name="Spring S."/>
            <person name="Brambilla E."/>
            <person name="Klenk H.-P."/>
            <person name="Eisen J.A."/>
        </authorList>
    </citation>
    <scope>NUCLEOTIDE SEQUENCE [LARGE SCALE GENOMIC DNA]</scope>
    <source>
        <strain>SNP6</strain>
    </source>
</reference>
<dbReference type="RefSeq" id="WP_013683112.1">
    <property type="nucleotide sequence ID" value="NC_015320.1"/>
</dbReference>
<organism evidence="8 9">
    <name type="scientific">Archaeoglobus veneficus (strain DSM 11195 / SNP6)</name>
    <dbReference type="NCBI Taxonomy" id="693661"/>
    <lineage>
        <taxon>Archaea</taxon>
        <taxon>Methanobacteriati</taxon>
        <taxon>Methanobacteriota</taxon>
        <taxon>Archaeoglobi</taxon>
        <taxon>Archaeoglobales</taxon>
        <taxon>Archaeoglobaceae</taxon>
        <taxon>Archaeoglobus</taxon>
    </lineage>
</organism>
<dbReference type="GO" id="GO:0016787">
    <property type="term" value="F:hydrolase activity"/>
    <property type="evidence" value="ECO:0007669"/>
    <property type="project" value="UniProtKB-KW"/>
</dbReference>
<dbReference type="Proteomes" id="UP000008136">
    <property type="component" value="Chromosome"/>
</dbReference>
<comment type="similarity">
    <text evidence="6">Belongs to the PINc/VapC protein family.</text>
</comment>
<dbReference type="AlphaFoldDB" id="F2KPT1"/>
<feature type="domain" description="PIN" evidence="7">
    <location>
        <begin position="2"/>
        <end position="120"/>
    </location>
</feature>
<dbReference type="OrthoDB" id="49529at2157"/>
<dbReference type="GO" id="GO:0000287">
    <property type="term" value="F:magnesium ion binding"/>
    <property type="evidence" value="ECO:0007669"/>
    <property type="project" value="UniProtKB-UniRule"/>
</dbReference>
<dbReference type="PANTHER" id="PTHR42740">
    <property type="entry name" value="RIBONUCLEASE VAPC3"/>
    <property type="match status" value="1"/>
</dbReference>
<keyword evidence="4 6" id="KW-0378">Hydrolase</keyword>
<accession>F2KPT1</accession>
<feature type="binding site" evidence="6">
    <location>
        <position position="93"/>
    </location>
    <ligand>
        <name>Mg(2+)</name>
        <dbReference type="ChEBI" id="CHEBI:18420"/>
    </ligand>
</feature>
<dbReference type="InterPro" id="IPR022907">
    <property type="entry name" value="VapC_family"/>
</dbReference>
<dbReference type="HAMAP" id="MF_00265">
    <property type="entry name" value="VapC_Nob1"/>
    <property type="match status" value="1"/>
</dbReference>
<keyword evidence="1 6" id="KW-1277">Toxin-antitoxin system</keyword>
<evidence type="ECO:0000256" key="4">
    <source>
        <dbReference type="ARBA" id="ARBA00022801"/>
    </source>
</evidence>
<dbReference type="KEGG" id="ave:Arcve_0405"/>
<keyword evidence="3 6" id="KW-0479">Metal-binding</keyword>
<keyword evidence="9" id="KW-1185">Reference proteome</keyword>
<dbReference type="InterPro" id="IPR051749">
    <property type="entry name" value="PINc/VapC_TA_RNase"/>
</dbReference>
<comment type="function">
    <text evidence="6">Toxic component of a toxin-antitoxin (TA) system. An RNase.</text>
</comment>
<evidence type="ECO:0000256" key="2">
    <source>
        <dbReference type="ARBA" id="ARBA00022722"/>
    </source>
</evidence>
<keyword evidence="5 6" id="KW-0460">Magnesium</keyword>